<reference evidence="1 2" key="1">
    <citation type="submission" date="2018-06" db="EMBL/GenBank/DDBJ databases">
        <authorList>
            <consortium name="Pathogen Informatics"/>
            <person name="Doyle S."/>
        </authorList>
    </citation>
    <scope>NUCLEOTIDE SEQUENCE [LARGE SCALE GENOMIC DNA]</scope>
    <source>
        <strain evidence="1 2">NCTC12195</strain>
    </source>
</reference>
<proteinExistence type="predicted"/>
<gene>
    <name evidence="1" type="ORF">NCTC12195_04329</name>
</gene>
<organism evidence="1 2">
    <name type="scientific">Staphylococcus gallinarum</name>
    <dbReference type="NCBI Taxonomy" id="1293"/>
    <lineage>
        <taxon>Bacteria</taxon>
        <taxon>Bacillati</taxon>
        <taxon>Bacillota</taxon>
        <taxon>Bacilli</taxon>
        <taxon>Bacillales</taxon>
        <taxon>Staphylococcaceae</taxon>
        <taxon>Staphylococcus</taxon>
    </lineage>
</organism>
<dbReference type="EMBL" id="UHDK01000001">
    <property type="protein sequence ID" value="SUM34802.1"/>
    <property type="molecule type" value="Genomic_DNA"/>
</dbReference>
<dbReference type="Proteomes" id="UP000255277">
    <property type="component" value="Unassembled WGS sequence"/>
</dbReference>
<evidence type="ECO:0000313" key="2">
    <source>
        <dbReference type="Proteomes" id="UP000255277"/>
    </source>
</evidence>
<sequence>MCLTYEQLLDYAIKQHGKGKVQQIIDEAIGKTSDLNLQSVAVVDELIQLCRDITPAVVTFFATPYYPAVNASDNQQITKYHYTCTAVDVN</sequence>
<dbReference type="AlphaFoldDB" id="A0A380FKK9"/>
<name>A0A380FKK9_STAGA</name>
<accession>A0A380FKK9</accession>
<evidence type="ECO:0000313" key="1">
    <source>
        <dbReference type="EMBL" id="SUM34802.1"/>
    </source>
</evidence>
<protein>
    <submittedName>
        <fullName evidence="1">Peptidase</fullName>
    </submittedName>
</protein>